<protein>
    <recommendedName>
        <fullName evidence="4">Oleosin</fullName>
    </recommendedName>
</protein>
<dbReference type="Proteomes" id="UP001253595">
    <property type="component" value="Unassembled WGS sequence"/>
</dbReference>
<evidence type="ECO:0000313" key="2">
    <source>
        <dbReference type="EMBL" id="MDR7091923.1"/>
    </source>
</evidence>
<keyword evidence="3" id="KW-1185">Reference proteome</keyword>
<feature type="transmembrane region" description="Helical" evidence="1">
    <location>
        <begin position="105"/>
        <end position="131"/>
    </location>
</feature>
<feature type="transmembrane region" description="Helical" evidence="1">
    <location>
        <begin position="21"/>
        <end position="42"/>
    </location>
</feature>
<evidence type="ECO:0008006" key="4">
    <source>
        <dbReference type="Google" id="ProtNLM"/>
    </source>
</evidence>
<name>A0ABU1V386_9GAMM</name>
<accession>A0ABU1V386</accession>
<dbReference type="EMBL" id="JAVDVX010000009">
    <property type="protein sequence ID" value="MDR7091923.1"/>
    <property type="molecule type" value="Genomic_DNA"/>
</dbReference>
<gene>
    <name evidence="2" type="ORF">J2X05_003961</name>
</gene>
<keyword evidence="1" id="KW-1133">Transmembrane helix</keyword>
<organism evidence="2 3">
    <name type="scientific">Cellvibrio fibrivorans</name>
    <dbReference type="NCBI Taxonomy" id="126350"/>
    <lineage>
        <taxon>Bacteria</taxon>
        <taxon>Pseudomonadati</taxon>
        <taxon>Pseudomonadota</taxon>
        <taxon>Gammaproteobacteria</taxon>
        <taxon>Cellvibrionales</taxon>
        <taxon>Cellvibrionaceae</taxon>
        <taxon>Cellvibrio</taxon>
    </lineage>
</organism>
<feature type="transmembrane region" description="Helical" evidence="1">
    <location>
        <begin position="48"/>
        <end position="69"/>
    </location>
</feature>
<evidence type="ECO:0000313" key="3">
    <source>
        <dbReference type="Proteomes" id="UP001253595"/>
    </source>
</evidence>
<feature type="transmembrane region" description="Helical" evidence="1">
    <location>
        <begin position="76"/>
        <end position="99"/>
    </location>
</feature>
<proteinExistence type="predicted"/>
<sequence length="225" mass="23197">MSSLIKMSSVCPSDDLLIVRITGLAAGAGAGFGAGAAGFGVSTDKGFIALRILDWLVAAGLLAVGKVAVGICTGLVGVLGFGVVGGGLFAMSFFAPATLVVTPGFIAVAGLAVSSTAPVFFGAVGAVVLATKYSCALKTFKQEPQRTAPLADCSWLGVTRKAVPHLGQRVIIWLLAEVMVYLLLTQGGPQKPIQFVIDTQQCNQRETYGKFRRQSVATFSIGNAN</sequence>
<comment type="caution">
    <text evidence="2">The sequence shown here is derived from an EMBL/GenBank/DDBJ whole genome shotgun (WGS) entry which is preliminary data.</text>
</comment>
<keyword evidence="1" id="KW-0812">Transmembrane</keyword>
<evidence type="ECO:0000256" key="1">
    <source>
        <dbReference type="SAM" id="Phobius"/>
    </source>
</evidence>
<keyword evidence="1" id="KW-0472">Membrane</keyword>
<reference evidence="2 3" key="1">
    <citation type="submission" date="2023-07" db="EMBL/GenBank/DDBJ databases">
        <title>Sorghum-associated microbial communities from plants grown in Nebraska, USA.</title>
        <authorList>
            <person name="Schachtman D."/>
        </authorList>
    </citation>
    <scope>NUCLEOTIDE SEQUENCE [LARGE SCALE GENOMIC DNA]</scope>
    <source>
        <strain evidence="2 3">BE190</strain>
    </source>
</reference>